<dbReference type="GeneID" id="92084659"/>
<dbReference type="EMBL" id="JAQQWL010000001">
    <property type="protein sequence ID" value="KAK8090682.1"/>
    <property type="molecule type" value="Genomic_DNA"/>
</dbReference>
<evidence type="ECO:0000313" key="2">
    <source>
        <dbReference type="Proteomes" id="UP001480595"/>
    </source>
</evidence>
<proteinExistence type="predicted"/>
<keyword evidence="2" id="KW-1185">Reference proteome</keyword>
<sequence length="192" mass="21702">MNKDTLCDRVEAWRDNTGNMRRRRAIDIASADISRLSDVIIPDECWNPGLKETLGAQLCAIQSAIDGLKARSPYDANIFGVVLGKVRSKYSEPKDWPKDLADDHMTMMLAVLKYAIERCYSSTARESSDDEPETCYGRVAEALEQGFLYRKRGLARASQLTCGLFRAFALVYSDAVVDLYFEMKGRRIRGKK</sequence>
<dbReference type="RefSeq" id="XP_066722228.1">
    <property type="nucleotide sequence ID" value="XM_066851596.1"/>
</dbReference>
<evidence type="ECO:0000313" key="1">
    <source>
        <dbReference type="EMBL" id="KAK8090682.1"/>
    </source>
</evidence>
<dbReference type="Proteomes" id="UP001480595">
    <property type="component" value="Unassembled WGS sequence"/>
</dbReference>
<name>A0ABR1X5M5_9PEZI</name>
<comment type="caution">
    <text evidence="1">The sequence shown here is derived from an EMBL/GenBank/DDBJ whole genome shotgun (WGS) entry which is preliminary data.</text>
</comment>
<organism evidence="1 2">
    <name type="scientific">Apiospora phragmitis</name>
    <dbReference type="NCBI Taxonomy" id="2905665"/>
    <lineage>
        <taxon>Eukaryota</taxon>
        <taxon>Fungi</taxon>
        <taxon>Dikarya</taxon>
        <taxon>Ascomycota</taxon>
        <taxon>Pezizomycotina</taxon>
        <taxon>Sordariomycetes</taxon>
        <taxon>Xylariomycetidae</taxon>
        <taxon>Amphisphaeriales</taxon>
        <taxon>Apiosporaceae</taxon>
        <taxon>Apiospora</taxon>
    </lineage>
</organism>
<protein>
    <submittedName>
        <fullName evidence="1">Uncharacterized protein</fullName>
    </submittedName>
</protein>
<accession>A0ABR1X5M5</accession>
<reference evidence="1 2" key="1">
    <citation type="submission" date="2023-01" db="EMBL/GenBank/DDBJ databases">
        <title>Analysis of 21 Apiospora genomes using comparative genomics revels a genus with tremendous synthesis potential of carbohydrate active enzymes and secondary metabolites.</title>
        <authorList>
            <person name="Sorensen T."/>
        </authorList>
    </citation>
    <scope>NUCLEOTIDE SEQUENCE [LARGE SCALE GENOMIC DNA]</scope>
    <source>
        <strain evidence="1 2">CBS 135458</strain>
    </source>
</reference>
<gene>
    <name evidence="1" type="ORF">PG994_000187</name>
</gene>